<dbReference type="GO" id="GO:0003677">
    <property type="term" value="F:DNA binding"/>
    <property type="evidence" value="ECO:0007669"/>
    <property type="project" value="UniProtKB-KW"/>
</dbReference>
<reference evidence="7" key="1">
    <citation type="journal article" date="2019" name="Int. J. Syst. Evol. Microbiol.">
        <title>The Global Catalogue of Microorganisms (GCM) 10K type strain sequencing project: providing services to taxonomists for standard genome sequencing and annotation.</title>
        <authorList>
            <consortium name="The Broad Institute Genomics Platform"/>
            <consortium name="The Broad Institute Genome Sequencing Center for Infectious Disease"/>
            <person name="Wu L."/>
            <person name="Ma J."/>
        </authorList>
    </citation>
    <scope>NUCLEOTIDE SEQUENCE [LARGE SCALE GENOMIC DNA]</scope>
    <source>
        <strain evidence="7">JCM 16548</strain>
    </source>
</reference>
<dbReference type="SUPFAM" id="SSF47413">
    <property type="entry name" value="lambda repressor-like DNA-binding domains"/>
    <property type="match status" value="1"/>
</dbReference>
<dbReference type="CDD" id="cd01392">
    <property type="entry name" value="HTH_LacI"/>
    <property type="match status" value="1"/>
</dbReference>
<keyword evidence="3" id="KW-0804">Transcription</keyword>
<sequence length="361" mass="38571">MPVQEAVTAVEDEEKTASDTETTVPRTKLSGAPTLERVAAESGVSRSTVSRVVNGSPKVRPEVVEAVNAAIERLNYVPNRAARSLASRQTYAIALLVPERVMTFFNDPFFASVVQGITAGMEDSDYILNLLVSSSDPTRKTRRYLRGGNVDGAFVVSHHAADRDLADLCDIMPVVFGGRPALPDLAACHYVDIDNVQGARTAVEHLVVSGRRRIATITGPDDMLAAVDRRTGWLHALQAAGQRADAIAVGDFTEDGGAAAVRTLLSRWPDLDAVFVANDLMARGALRVLAESGRAVPDDVAVVGYDDSPAATAMRPELTTVAQPSETMGRRMAELLLALLHGDEVEPPPLLPTTLVVRETG</sequence>
<dbReference type="Proteomes" id="UP001500051">
    <property type="component" value="Unassembled WGS sequence"/>
</dbReference>
<dbReference type="SUPFAM" id="SSF53822">
    <property type="entry name" value="Periplasmic binding protein-like I"/>
    <property type="match status" value="1"/>
</dbReference>
<dbReference type="InterPro" id="IPR028082">
    <property type="entry name" value="Peripla_BP_I"/>
</dbReference>
<accession>A0ABP7EFV7</accession>
<keyword evidence="1" id="KW-0805">Transcription regulation</keyword>
<gene>
    <name evidence="6" type="ORF">GCM10022204_40530</name>
</gene>
<dbReference type="RefSeq" id="WP_344814271.1">
    <property type="nucleotide sequence ID" value="NZ_BAAAYX010000020.1"/>
</dbReference>
<proteinExistence type="predicted"/>
<dbReference type="PANTHER" id="PTHR30146">
    <property type="entry name" value="LACI-RELATED TRANSCRIPTIONAL REPRESSOR"/>
    <property type="match status" value="1"/>
</dbReference>
<feature type="region of interest" description="Disordered" evidence="4">
    <location>
        <begin position="1"/>
        <end position="25"/>
    </location>
</feature>
<dbReference type="CDD" id="cd06267">
    <property type="entry name" value="PBP1_LacI_sugar_binding-like"/>
    <property type="match status" value="1"/>
</dbReference>
<evidence type="ECO:0000256" key="1">
    <source>
        <dbReference type="ARBA" id="ARBA00023015"/>
    </source>
</evidence>
<dbReference type="Pfam" id="PF13377">
    <property type="entry name" value="Peripla_BP_3"/>
    <property type="match status" value="1"/>
</dbReference>
<feature type="domain" description="HTH lacI-type" evidence="5">
    <location>
        <begin position="33"/>
        <end position="87"/>
    </location>
</feature>
<dbReference type="PROSITE" id="PS50932">
    <property type="entry name" value="HTH_LACI_2"/>
    <property type="match status" value="1"/>
</dbReference>
<dbReference type="InterPro" id="IPR010982">
    <property type="entry name" value="Lambda_DNA-bd_dom_sf"/>
</dbReference>
<comment type="caution">
    <text evidence="6">The sequence shown here is derived from an EMBL/GenBank/DDBJ whole genome shotgun (WGS) entry which is preliminary data.</text>
</comment>
<keyword evidence="2 6" id="KW-0238">DNA-binding</keyword>
<organism evidence="6 7">
    <name type="scientific">Microlunatus aurantiacus</name>
    <dbReference type="NCBI Taxonomy" id="446786"/>
    <lineage>
        <taxon>Bacteria</taxon>
        <taxon>Bacillati</taxon>
        <taxon>Actinomycetota</taxon>
        <taxon>Actinomycetes</taxon>
        <taxon>Propionibacteriales</taxon>
        <taxon>Propionibacteriaceae</taxon>
        <taxon>Microlunatus</taxon>
    </lineage>
</organism>
<dbReference type="EMBL" id="BAAAYX010000020">
    <property type="protein sequence ID" value="GAA3716643.1"/>
    <property type="molecule type" value="Genomic_DNA"/>
</dbReference>
<dbReference type="InterPro" id="IPR000843">
    <property type="entry name" value="HTH_LacI"/>
</dbReference>
<evidence type="ECO:0000313" key="6">
    <source>
        <dbReference type="EMBL" id="GAA3716643.1"/>
    </source>
</evidence>
<evidence type="ECO:0000256" key="2">
    <source>
        <dbReference type="ARBA" id="ARBA00023125"/>
    </source>
</evidence>
<dbReference type="SMART" id="SM00354">
    <property type="entry name" value="HTH_LACI"/>
    <property type="match status" value="1"/>
</dbReference>
<protein>
    <submittedName>
        <fullName evidence="6">LacI family DNA-binding transcriptional regulator</fullName>
    </submittedName>
</protein>
<evidence type="ECO:0000256" key="3">
    <source>
        <dbReference type="ARBA" id="ARBA00023163"/>
    </source>
</evidence>
<dbReference type="InterPro" id="IPR046335">
    <property type="entry name" value="LacI/GalR-like_sensor"/>
</dbReference>
<evidence type="ECO:0000313" key="7">
    <source>
        <dbReference type="Proteomes" id="UP001500051"/>
    </source>
</evidence>
<dbReference type="PANTHER" id="PTHR30146:SF109">
    <property type="entry name" value="HTH-TYPE TRANSCRIPTIONAL REGULATOR GALS"/>
    <property type="match status" value="1"/>
</dbReference>
<evidence type="ECO:0000259" key="5">
    <source>
        <dbReference type="PROSITE" id="PS50932"/>
    </source>
</evidence>
<evidence type="ECO:0000256" key="4">
    <source>
        <dbReference type="SAM" id="MobiDB-lite"/>
    </source>
</evidence>
<dbReference type="Gene3D" id="1.10.260.40">
    <property type="entry name" value="lambda repressor-like DNA-binding domains"/>
    <property type="match status" value="1"/>
</dbReference>
<name>A0ABP7EFV7_9ACTN</name>
<dbReference type="Pfam" id="PF00356">
    <property type="entry name" value="LacI"/>
    <property type="match status" value="1"/>
</dbReference>
<keyword evidence="7" id="KW-1185">Reference proteome</keyword>
<dbReference type="Gene3D" id="3.40.50.2300">
    <property type="match status" value="2"/>
</dbReference>